<organism evidence="1">
    <name type="scientific">marine sediment metagenome</name>
    <dbReference type="NCBI Taxonomy" id="412755"/>
    <lineage>
        <taxon>unclassified sequences</taxon>
        <taxon>metagenomes</taxon>
        <taxon>ecological metagenomes</taxon>
    </lineage>
</organism>
<gene>
    <name evidence="1" type="ORF">LCGC14_2744560</name>
</gene>
<comment type="caution">
    <text evidence="1">The sequence shown here is derived from an EMBL/GenBank/DDBJ whole genome shotgun (WGS) entry which is preliminary data.</text>
</comment>
<name>A0A0F8ZQM1_9ZZZZ</name>
<evidence type="ECO:0000313" key="1">
    <source>
        <dbReference type="EMBL" id="KKK88300.1"/>
    </source>
</evidence>
<dbReference type="EMBL" id="LAZR01050017">
    <property type="protein sequence ID" value="KKK88300.1"/>
    <property type="molecule type" value="Genomic_DNA"/>
</dbReference>
<proteinExistence type="predicted"/>
<dbReference type="AlphaFoldDB" id="A0A0F8ZQM1"/>
<sequence>MSLKNILEKIVEEGARILLSDKNKDWEASVLLESLSEPMLKRRAHLQPGLYIAEINDSGYLGQVLYKVKQKA</sequence>
<accession>A0A0F8ZQM1</accession>
<protein>
    <submittedName>
        <fullName evidence="1">Uncharacterized protein</fullName>
    </submittedName>
</protein>
<reference evidence="1" key="1">
    <citation type="journal article" date="2015" name="Nature">
        <title>Complex archaea that bridge the gap between prokaryotes and eukaryotes.</title>
        <authorList>
            <person name="Spang A."/>
            <person name="Saw J.H."/>
            <person name="Jorgensen S.L."/>
            <person name="Zaremba-Niedzwiedzka K."/>
            <person name="Martijn J."/>
            <person name="Lind A.E."/>
            <person name="van Eijk R."/>
            <person name="Schleper C."/>
            <person name="Guy L."/>
            <person name="Ettema T.J."/>
        </authorList>
    </citation>
    <scope>NUCLEOTIDE SEQUENCE</scope>
</reference>